<gene>
    <name evidence="1" type="ORF">ElyMa_003217500</name>
</gene>
<dbReference type="Proteomes" id="UP000762676">
    <property type="component" value="Unassembled WGS sequence"/>
</dbReference>
<keyword evidence="2" id="KW-1185">Reference proteome</keyword>
<dbReference type="AlphaFoldDB" id="A0AAV4J3N4"/>
<reference evidence="1 2" key="1">
    <citation type="journal article" date="2021" name="Elife">
        <title>Chloroplast acquisition without the gene transfer in kleptoplastic sea slugs, Plakobranchus ocellatus.</title>
        <authorList>
            <person name="Maeda T."/>
            <person name="Takahashi S."/>
            <person name="Yoshida T."/>
            <person name="Shimamura S."/>
            <person name="Takaki Y."/>
            <person name="Nagai Y."/>
            <person name="Toyoda A."/>
            <person name="Suzuki Y."/>
            <person name="Arimoto A."/>
            <person name="Ishii H."/>
            <person name="Satoh N."/>
            <person name="Nishiyama T."/>
            <person name="Hasebe M."/>
            <person name="Maruyama T."/>
            <person name="Minagawa J."/>
            <person name="Obokata J."/>
            <person name="Shigenobu S."/>
        </authorList>
    </citation>
    <scope>NUCLEOTIDE SEQUENCE [LARGE SCALE GENOMIC DNA]</scope>
</reference>
<sequence>MNYTIQFRYYKANANAGGLSRLPIPTTTSSTEVYASGKLFYTTIMDSTPLSPIIIARASKQDTILTQVIKLTISPKTSAKLFSHFLPGEMNPLFNKTVCYGDTGLSPHKNLHKQILHMLHDGHLEIKK</sequence>
<evidence type="ECO:0000313" key="1">
    <source>
        <dbReference type="EMBL" id="GFS16558.1"/>
    </source>
</evidence>
<organism evidence="1 2">
    <name type="scientific">Elysia marginata</name>
    <dbReference type="NCBI Taxonomy" id="1093978"/>
    <lineage>
        <taxon>Eukaryota</taxon>
        <taxon>Metazoa</taxon>
        <taxon>Spiralia</taxon>
        <taxon>Lophotrochozoa</taxon>
        <taxon>Mollusca</taxon>
        <taxon>Gastropoda</taxon>
        <taxon>Heterobranchia</taxon>
        <taxon>Euthyneura</taxon>
        <taxon>Panpulmonata</taxon>
        <taxon>Sacoglossa</taxon>
        <taxon>Placobranchoidea</taxon>
        <taxon>Plakobranchidae</taxon>
        <taxon>Elysia</taxon>
    </lineage>
</organism>
<protein>
    <submittedName>
        <fullName evidence="1">Uncharacterized protein</fullName>
    </submittedName>
</protein>
<name>A0AAV4J3N4_9GAST</name>
<dbReference type="EMBL" id="BMAT01006617">
    <property type="protein sequence ID" value="GFS16558.1"/>
    <property type="molecule type" value="Genomic_DNA"/>
</dbReference>
<accession>A0AAV4J3N4</accession>
<comment type="caution">
    <text evidence="1">The sequence shown here is derived from an EMBL/GenBank/DDBJ whole genome shotgun (WGS) entry which is preliminary data.</text>
</comment>
<proteinExistence type="predicted"/>
<evidence type="ECO:0000313" key="2">
    <source>
        <dbReference type="Proteomes" id="UP000762676"/>
    </source>
</evidence>